<feature type="region of interest" description="Disordered" evidence="2">
    <location>
        <begin position="28"/>
        <end position="139"/>
    </location>
</feature>
<evidence type="ECO:0000256" key="2">
    <source>
        <dbReference type="SAM" id="MobiDB-lite"/>
    </source>
</evidence>
<feature type="compositionally biased region" description="Basic and acidic residues" evidence="2">
    <location>
        <begin position="34"/>
        <end position="43"/>
    </location>
</feature>
<accession>A0A928VZ78</accession>
<keyword evidence="5" id="KW-1185">Reference proteome</keyword>
<dbReference type="Proteomes" id="UP000621799">
    <property type="component" value="Unassembled WGS sequence"/>
</dbReference>
<evidence type="ECO:0000313" key="5">
    <source>
        <dbReference type="Proteomes" id="UP000621799"/>
    </source>
</evidence>
<evidence type="ECO:0008006" key="6">
    <source>
        <dbReference type="Google" id="ProtNLM"/>
    </source>
</evidence>
<feature type="compositionally biased region" description="Acidic residues" evidence="2">
    <location>
        <begin position="114"/>
        <end position="133"/>
    </location>
</feature>
<proteinExistence type="predicted"/>
<keyword evidence="1 3" id="KW-0732">Signal</keyword>
<dbReference type="RefSeq" id="WP_264321123.1">
    <property type="nucleotide sequence ID" value="NZ_JADEXN010000129.1"/>
</dbReference>
<dbReference type="Gene3D" id="2.60.40.1240">
    <property type="match status" value="1"/>
</dbReference>
<feature type="signal peptide" evidence="3">
    <location>
        <begin position="1"/>
        <end position="17"/>
    </location>
</feature>
<dbReference type="InterPro" id="IPR029050">
    <property type="entry name" value="Immunoprotect_excell_Ig-like"/>
</dbReference>
<evidence type="ECO:0000313" key="4">
    <source>
        <dbReference type="EMBL" id="MBE9040888.1"/>
    </source>
</evidence>
<comment type="caution">
    <text evidence="4">The sequence shown here is derived from an EMBL/GenBank/DDBJ whole genome shotgun (WGS) entry which is preliminary data.</text>
</comment>
<name>A0A928VZ78_9CYAN</name>
<protein>
    <recommendedName>
        <fullName evidence="6">DUF4352 domain-containing protein</fullName>
    </recommendedName>
</protein>
<reference evidence="4" key="1">
    <citation type="submission" date="2020-10" db="EMBL/GenBank/DDBJ databases">
        <authorList>
            <person name="Castelo-Branco R."/>
            <person name="Eusebio N."/>
            <person name="Adriana R."/>
            <person name="Vieira A."/>
            <person name="Brugerolle De Fraissinette N."/>
            <person name="Rezende De Castro R."/>
            <person name="Schneider M.P."/>
            <person name="Vasconcelos V."/>
            <person name="Leao P.N."/>
        </authorList>
    </citation>
    <scope>NUCLEOTIDE SEQUENCE</scope>
    <source>
        <strain evidence="4">LEGE 11467</strain>
    </source>
</reference>
<gene>
    <name evidence="4" type="ORF">IQ235_08865</name>
</gene>
<sequence length="279" mass="30466">MKLLPSSYKLRSGIAIAVASTILLLGSCNSSKSDPSETSEREVIQSATSNPDRSKNIENATSQPSESSNTEETEAETLVEDSLLDDDSTEEAEIVELPDFVDETAQGLDRNSEESEVEETQPETADETTEPVETESRSIPENRTIEVEDFDFQLRQVSVENEIVDRASNKRLSAENADEPSSYLLVELDLKNNSDEVMWDSVLYTLECGDGNVIENAADVARVYRSNQNIKISSEIPPGGKGLVADAFLVPEYCLKSDGLNLIVSPVGKGKATIPLNLE</sequence>
<evidence type="ECO:0000256" key="1">
    <source>
        <dbReference type="ARBA" id="ARBA00022729"/>
    </source>
</evidence>
<feature type="compositionally biased region" description="Acidic residues" evidence="2">
    <location>
        <begin position="69"/>
        <end position="102"/>
    </location>
</feature>
<organism evidence="4 5">
    <name type="scientific">Zarconia navalis LEGE 11467</name>
    <dbReference type="NCBI Taxonomy" id="1828826"/>
    <lineage>
        <taxon>Bacteria</taxon>
        <taxon>Bacillati</taxon>
        <taxon>Cyanobacteriota</taxon>
        <taxon>Cyanophyceae</taxon>
        <taxon>Oscillatoriophycideae</taxon>
        <taxon>Oscillatoriales</taxon>
        <taxon>Oscillatoriales incertae sedis</taxon>
        <taxon>Zarconia</taxon>
        <taxon>Zarconia navalis</taxon>
    </lineage>
</organism>
<evidence type="ECO:0000256" key="3">
    <source>
        <dbReference type="SAM" id="SignalP"/>
    </source>
</evidence>
<dbReference type="AlphaFoldDB" id="A0A928VZ78"/>
<feature type="chain" id="PRO_5037526381" description="DUF4352 domain-containing protein" evidence="3">
    <location>
        <begin position="18"/>
        <end position="279"/>
    </location>
</feature>
<dbReference type="EMBL" id="JADEXN010000129">
    <property type="protein sequence ID" value="MBE9040888.1"/>
    <property type="molecule type" value="Genomic_DNA"/>
</dbReference>
<dbReference type="PROSITE" id="PS51257">
    <property type="entry name" value="PROKAR_LIPOPROTEIN"/>
    <property type="match status" value="1"/>
</dbReference>